<dbReference type="AlphaFoldDB" id="X0SAF9"/>
<feature type="domain" description="Terminase large subunit ribonuclease H-like" evidence="1">
    <location>
        <begin position="287"/>
        <end position="416"/>
    </location>
</feature>
<dbReference type="EMBL" id="BARS01001902">
    <property type="protein sequence ID" value="GAF78013.1"/>
    <property type="molecule type" value="Genomic_DNA"/>
</dbReference>
<name>X0SAF9_9ZZZZ</name>
<accession>X0SAF9</accession>
<organism evidence="2">
    <name type="scientific">marine sediment metagenome</name>
    <dbReference type="NCBI Taxonomy" id="412755"/>
    <lineage>
        <taxon>unclassified sequences</taxon>
        <taxon>metagenomes</taxon>
        <taxon>ecological metagenomes</taxon>
    </lineage>
</organism>
<dbReference type="NCBIfam" id="NF033889">
    <property type="entry name" value="termin_lrg_T7"/>
    <property type="match status" value="1"/>
</dbReference>
<gene>
    <name evidence="2" type="ORF">S01H1_03498</name>
</gene>
<evidence type="ECO:0000313" key="2">
    <source>
        <dbReference type="EMBL" id="GAF78013.1"/>
    </source>
</evidence>
<dbReference type="Pfam" id="PF22530">
    <property type="entry name" value="Terminase-T7_RNaseH-like"/>
    <property type="match status" value="1"/>
</dbReference>
<proteinExistence type="predicted"/>
<dbReference type="InterPro" id="IPR047987">
    <property type="entry name" value="Gp19-like_virus"/>
</dbReference>
<comment type="caution">
    <text evidence="2">The sequence shown here is derived from an EMBL/GenBank/DDBJ whole genome shotgun (WGS) entry which is preliminary data.</text>
</comment>
<evidence type="ECO:0000259" key="1">
    <source>
        <dbReference type="Pfam" id="PF22530"/>
    </source>
</evidence>
<protein>
    <recommendedName>
        <fullName evidence="1">Terminase large subunit ribonuclease H-like domain-containing protein</fullName>
    </recommendedName>
</protein>
<sequence>REKVVLCSATPDNSFESLLMMRAWIGYIPFLQHLKPRPQDKRTGITWRDSAKAIDVGPCIPEKAPSIKAMGILGALPGTRATLIVPDDIEQDNNTQTRDARLLLDSRTEEFDHIILEHGDIVYLGTDHHEESIYEKLEDKGYTFRAWPMKYPTPQEAEKIPGLAPYLRKRLEDGLNKPGDSIWPQRWDREHIAEKEIAGKHTFRMQRMLLRGLANEELYPLKLADLIVYREMHRDRAPAMLAWGQSDNTGSTVIENIPSVGFGHDQFYRPVMVDEQWAPYQGCKAFLDPASKGTDEMAWAIIGQLHGYLYWKYVMGVGGKDVPRERRGATYENLERIVLSLKEHDARELWIEGNFGGDYLVKLIEPIIRKHIIRPGENDSLPQGWACSVQDVSSGAGMKEERIIKNLESVMQSHRLVVSAQVASDQKTMYQLTRMKRERNCLEHEDRVEAGAGAVAQFKDFLHQDASTLVTSRKRRKREELAQKYHKLHGITLKAPMWNAY</sequence>
<reference evidence="2" key="1">
    <citation type="journal article" date="2014" name="Front. Microbiol.">
        <title>High frequency of phylogenetically diverse reductive dehalogenase-homologous genes in deep subseafloor sedimentary metagenomes.</title>
        <authorList>
            <person name="Kawai M."/>
            <person name="Futagami T."/>
            <person name="Toyoda A."/>
            <person name="Takaki Y."/>
            <person name="Nishi S."/>
            <person name="Hori S."/>
            <person name="Arai W."/>
            <person name="Tsubouchi T."/>
            <person name="Morono Y."/>
            <person name="Uchiyama I."/>
            <person name="Ito T."/>
            <person name="Fujiyama A."/>
            <person name="Inagaki F."/>
            <person name="Takami H."/>
        </authorList>
    </citation>
    <scope>NUCLEOTIDE SEQUENCE</scope>
    <source>
        <strain evidence="2">Expedition CK06-06</strain>
    </source>
</reference>
<dbReference type="InterPro" id="IPR054762">
    <property type="entry name" value="Gp19_RNaseH-like"/>
</dbReference>
<feature type="non-terminal residue" evidence="2">
    <location>
        <position position="1"/>
    </location>
</feature>